<dbReference type="Proteomes" id="UP000287651">
    <property type="component" value="Unassembled WGS sequence"/>
</dbReference>
<evidence type="ECO:0000313" key="2">
    <source>
        <dbReference type="EMBL" id="RRT35651.1"/>
    </source>
</evidence>
<gene>
    <name evidence="2" type="ORF">B296_00053872</name>
</gene>
<feature type="region of interest" description="Disordered" evidence="1">
    <location>
        <begin position="1"/>
        <end position="21"/>
    </location>
</feature>
<reference evidence="2 3" key="1">
    <citation type="journal article" date="2014" name="Agronomy (Basel)">
        <title>A Draft Genome Sequence for Ensete ventricosum, the Drought-Tolerant Tree Against Hunger.</title>
        <authorList>
            <person name="Harrison J."/>
            <person name="Moore K.A."/>
            <person name="Paszkiewicz K."/>
            <person name="Jones T."/>
            <person name="Grant M."/>
            <person name="Ambacheew D."/>
            <person name="Muzemil S."/>
            <person name="Studholme D.J."/>
        </authorList>
    </citation>
    <scope>NUCLEOTIDE SEQUENCE [LARGE SCALE GENOMIC DNA]</scope>
</reference>
<evidence type="ECO:0000256" key="1">
    <source>
        <dbReference type="SAM" id="MobiDB-lite"/>
    </source>
</evidence>
<protein>
    <submittedName>
        <fullName evidence="2">Uncharacterized protein</fullName>
    </submittedName>
</protein>
<evidence type="ECO:0000313" key="3">
    <source>
        <dbReference type="Proteomes" id="UP000287651"/>
    </source>
</evidence>
<organism evidence="2 3">
    <name type="scientific">Ensete ventricosum</name>
    <name type="common">Abyssinian banana</name>
    <name type="synonym">Musa ensete</name>
    <dbReference type="NCBI Taxonomy" id="4639"/>
    <lineage>
        <taxon>Eukaryota</taxon>
        <taxon>Viridiplantae</taxon>
        <taxon>Streptophyta</taxon>
        <taxon>Embryophyta</taxon>
        <taxon>Tracheophyta</taxon>
        <taxon>Spermatophyta</taxon>
        <taxon>Magnoliopsida</taxon>
        <taxon>Liliopsida</taxon>
        <taxon>Zingiberales</taxon>
        <taxon>Musaceae</taxon>
        <taxon>Ensete</taxon>
    </lineage>
</organism>
<name>A0A426X854_ENSVE</name>
<dbReference type="AlphaFoldDB" id="A0A426X854"/>
<sequence>CHRPRVAPRGQAGAVPAGGASVGAAPLQVGRGYYPCDLVTDKRRPLWAGHGKVLPLQVGMGERRPLQAGRGQAPPL</sequence>
<proteinExistence type="predicted"/>
<dbReference type="EMBL" id="AMZH03024705">
    <property type="protein sequence ID" value="RRT35651.1"/>
    <property type="molecule type" value="Genomic_DNA"/>
</dbReference>
<feature type="compositionally biased region" description="Low complexity" evidence="1">
    <location>
        <begin position="7"/>
        <end position="21"/>
    </location>
</feature>
<accession>A0A426X854</accession>
<feature type="non-terminal residue" evidence="2">
    <location>
        <position position="1"/>
    </location>
</feature>
<comment type="caution">
    <text evidence="2">The sequence shown here is derived from an EMBL/GenBank/DDBJ whole genome shotgun (WGS) entry which is preliminary data.</text>
</comment>